<evidence type="ECO:0000256" key="1">
    <source>
        <dbReference type="ARBA" id="ARBA00006484"/>
    </source>
</evidence>
<evidence type="ECO:0000256" key="2">
    <source>
        <dbReference type="ARBA" id="ARBA00023002"/>
    </source>
</evidence>
<name>A0ABP6YHJ3_9ACTN</name>
<dbReference type="PANTHER" id="PTHR44196">
    <property type="entry name" value="DEHYDROGENASE/REDUCTASE SDR FAMILY MEMBER 7B"/>
    <property type="match status" value="1"/>
</dbReference>
<dbReference type="PRINTS" id="PR00081">
    <property type="entry name" value="GDHRDH"/>
</dbReference>
<evidence type="ECO:0000313" key="4">
    <source>
        <dbReference type="Proteomes" id="UP001500630"/>
    </source>
</evidence>
<dbReference type="InterPro" id="IPR036291">
    <property type="entry name" value="NAD(P)-bd_dom_sf"/>
</dbReference>
<dbReference type="PANTHER" id="PTHR44196:SF2">
    <property type="entry name" value="SHORT-CHAIN DEHYDROGENASE-RELATED"/>
    <property type="match status" value="1"/>
</dbReference>
<comment type="caution">
    <text evidence="3">The sequence shown here is derived from an EMBL/GenBank/DDBJ whole genome shotgun (WGS) entry which is preliminary data.</text>
</comment>
<dbReference type="Pfam" id="PF00106">
    <property type="entry name" value="adh_short"/>
    <property type="match status" value="1"/>
</dbReference>
<dbReference type="PIRSF" id="PIRSF000126">
    <property type="entry name" value="11-beta-HSD1"/>
    <property type="match status" value="1"/>
</dbReference>
<dbReference type="Proteomes" id="UP001500630">
    <property type="component" value="Unassembled WGS sequence"/>
</dbReference>
<proteinExistence type="inferred from homology"/>
<dbReference type="Gene3D" id="3.40.50.720">
    <property type="entry name" value="NAD(P)-binding Rossmann-like Domain"/>
    <property type="match status" value="1"/>
</dbReference>
<keyword evidence="4" id="KW-1185">Reference proteome</keyword>
<dbReference type="InterPro" id="IPR002347">
    <property type="entry name" value="SDR_fam"/>
</dbReference>
<organism evidence="3 4">
    <name type="scientific">Nonomuraea rosea</name>
    <dbReference type="NCBI Taxonomy" id="638574"/>
    <lineage>
        <taxon>Bacteria</taxon>
        <taxon>Bacillati</taxon>
        <taxon>Actinomycetota</taxon>
        <taxon>Actinomycetes</taxon>
        <taxon>Streptosporangiales</taxon>
        <taxon>Streptosporangiaceae</taxon>
        <taxon>Nonomuraea</taxon>
    </lineage>
</organism>
<keyword evidence="2" id="KW-0560">Oxidoreductase</keyword>
<evidence type="ECO:0000313" key="3">
    <source>
        <dbReference type="EMBL" id="GAA3583773.1"/>
    </source>
</evidence>
<reference evidence="4" key="1">
    <citation type="journal article" date="2019" name="Int. J. Syst. Evol. Microbiol.">
        <title>The Global Catalogue of Microorganisms (GCM) 10K type strain sequencing project: providing services to taxonomists for standard genome sequencing and annotation.</title>
        <authorList>
            <consortium name="The Broad Institute Genomics Platform"/>
            <consortium name="The Broad Institute Genome Sequencing Center for Infectious Disease"/>
            <person name="Wu L."/>
            <person name="Ma J."/>
        </authorList>
    </citation>
    <scope>NUCLEOTIDE SEQUENCE [LARGE SCALE GENOMIC DNA]</scope>
    <source>
        <strain evidence="4">JCM 17326</strain>
    </source>
</reference>
<gene>
    <name evidence="3" type="ORF">GCM10022419_076940</name>
</gene>
<dbReference type="EMBL" id="BAABDQ010000021">
    <property type="protein sequence ID" value="GAA3583773.1"/>
    <property type="molecule type" value="Genomic_DNA"/>
</dbReference>
<dbReference type="SUPFAM" id="SSF51735">
    <property type="entry name" value="NAD(P)-binding Rossmann-fold domains"/>
    <property type="match status" value="1"/>
</dbReference>
<comment type="similarity">
    <text evidence="1">Belongs to the short-chain dehydrogenases/reductases (SDR) family.</text>
</comment>
<protein>
    <submittedName>
        <fullName evidence="3">SDR family NAD(P)-dependent oxidoreductase</fullName>
    </submittedName>
</protein>
<sequence length="276" mass="28582">MIQISSYGPWAVVTGASSGIGRAFAEHLAAAGLDLVLAARSTDRLEALGAELSRAHGTAYRVVSVDLGTPGSAAALIKAAADVDVGLLISNAGTGQPGKLLDQPLADLHRRFTLNAVTHLELVHAFGRRFAARGRGGIVLVSALGAGAGVPYMAHDGGAKAYVQSLGAALHHELAATGVDVTVLAPGNVDTPVIDHLGLDRAAFPVRLMPAAAAAREGLAALARRRALHVPGRTIRLANRLVPASWWRRMNGRMMGQAVRRLAERELRSCGGCATG</sequence>
<dbReference type="RefSeq" id="WP_345569712.1">
    <property type="nucleotide sequence ID" value="NZ_BAABDQ010000021.1"/>
</dbReference>
<accession>A0ABP6YHJ3</accession>